<evidence type="ECO:0000256" key="3">
    <source>
        <dbReference type="ARBA" id="ARBA00022898"/>
    </source>
</evidence>
<comment type="cofactor">
    <cofactor evidence="1">
        <name>pyridoxal 5'-phosphate</name>
        <dbReference type="ChEBI" id="CHEBI:597326"/>
    </cofactor>
</comment>
<keyword evidence="7" id="KW-0808">Transferase</keyword>
<dbReference type="EC" id="4.4.1.13" evidence="2"/>
<dbReference type="PANTHER" id="PTHR43525">
    <property type="entry name" value="PROTEIN MALY"/>
    <property type="match status" value="1"/>
</dbReference>
<name>A0ABT7HJ13_9FUSO</name>
<evidence type="ECO:0000256" key="2">
    <source>
        <dbReference type="ARBA" id="ARBA00012224"/>
    </source>
</evidence>
<dbReference type="CDD" id="cd00609">
    <property type="entry name" value="AAT_like"/>
    <property type="match status" value="1"/>
</dbReference>
<evidence type="ECO:0000256" key="1">
    <source>
        <dbReference type="ARBA" id="ARBA00001933"/>
    </source>
</evidence>
<dbReference type="InterPro" id="IPR004839">
    <property type="entry name" value="Aminotransferase_I/II_large"/>
</dbReference>
<evidence type="ECO:0000313" key="8">
    <source>
        <dbReference type="Proteomes" id="UP001225134"/>
    </source>
</evidence>
<dbReference type="Gene3D" id="3.90.1150.10">
    <property type="entry name" value="Aspartate Aminotransferase, domain 1"/>
    <property type="match status" value="1"/>
</dbReference>
<sequence>MKYNFDEEFDRSKTYTRKWDRLEKGVIPMNIADLDYRVCPNIQKELEKVAKSSDYSYTYVRDEYYNALINWHKKRLGVDIKKEDIKLVFGTCSVLHYIVQCFAKEHSNILINTPCYEPFVLAVRRNNCTVIANELVEKDNKYYIDFKKLEEDIIKYKVKIYILCNPQNPSGRIWIREELQKVVDLCEKYKVLLVSDEVHRDILRKNESFVSILNLTNNAIVCCSPNKTFNLGGLKGSYIIIQNKDIRDKMLKYLEKVYVTSPHVFMQAAHITAYTECDEWVKELNEYIDKNFEYFESFMKNNLPNIQVMKAQAGFLAWINMKKLFKSEEEMKKYFDKIKVLPVYGTYFSEKSDSGWVRLNLGCTMKTLKTVLNRMLLYR</sequence>
<organism evidence="7 8">
    <name type="scientific">Sneathia sanguinegens</name>
    <dbReference type="NCBI Taxonomy" id="40543"/>
    <lineage>
        <taxon>Bacteria</taxon>
        <taxon>Fusobacteriati</taxon>
        <taxon>Fusobacteriota</taxon>
        <taxon>Fusobacteriia</taxon>
        <taxon>Fusobacteriales</taxon>
        <taxon>Leptotrichiaceae</taxon>
        <taxon>Sneathia</taxon>
    </lineage>
</organism>
<dbReference type="RefSeq" id="WP_285152535.1">
    <property type="nucleotide sequence ID" value="NZ_JASSPP010000001.1"/>
</dbReference>
<protein>
    <recommendedName>
        <fullName evidence="2">cysteine-S-conjugate beta-lyase</fullName>
        <ecNumber evidence="2">4.4.1.13</ecNumber>
    </recommendedName>
</protein>
<comment type="similarity">
    <text evidence="5">Belongs to the class-II pyridoxal-phosphate-dependent aminotransferase family. MalY/PatB cystathionine beta-lyase subfamily.</text>
</comment>
<dbReference type="Gene3D" id="3.40.640.10">
    <property type="entry name" value="Type I PLP-dependent aspartate aminotransferase-like (Major domain)"/>
    <property type="match status" value="1"/>
</dbReference>
<dbReference type="EMBL" id="JASSPP010000001">
    <property type="protein sequence ID" value="MDK9580157.1"/>
    <property type="molecule type" value="Genomic_DNA"/>
</dbReference>
<gene>
    <name evidence="7" type="ORF">QQA45_01285</name>
</gene>
<dbReference type="GO" id="GO:0008483">
    <property type="term" value="F:transaminase activity"/>
    <property type="evidence" value="ECO:0007669"/>
    <property type="project" value="UniProtKB-KW"/>
</dbReference>
<evidence type="ECO:0000256" key="4">
    <source>
        <dbReference type="ARBA" id="ARBA00023239"/>
    </source>
</evidence>
<dbReference type="InterPro" id="IPR015421">
    <property type="entry name" value="PyrdxlP-dep_Trfase_major"/>
</dbReference>
<dbReference type="SUPFAM" id="SSF53383">
    <property type="entry name" value="PLP-dependent transferases"/>
    <property type="match status" value="1"/>
</dbReference>
<dbReference type="InterPro" id="IPR015422">
    <property type="entry name" value="PyrdxlP-dep_Trfase_small"/>
</dbReference>
<keyword evidence="4" id="KW-0456">Lyase</keyword>
<evidence type="ECO:0000259" key="6">
    <source>
        <dbReference type="Pfam" id="PF00155"/>
    </source>
</evidence>
<accession>A0ABT7HJ13</accession>
<dbReference type="PANTHER" id="PTHR43525:SF1">
    <property type="entry name" value="PROTEIN MALY"/>
    <property type="match status" value="1"/>
</dbReference>
<feature type="domain" description="Aminotransferase class I/classII large" evidence="6">
    <location>
        <begin position="26"/>
        <end position="374"/>
    </location>
</feature>
<dbReference type="InterPro" id="IPR051798">
    <property type="entry name" value="Class-II_PLP-Dep_Aminotrans"/>
</dbReference>
<dbReference type="Proteomes" id="UP001225134">
    <property type="component" value="Unassembled WGS sequence"/>
</dbReference>
<evidence type="ECO:0000313" key="7">
    <source>
        <dbReference type="EMBL" id="MDK9580157.1"/>
    </source>
</evidence>
<dbReference type="InterPro" id="IPR015424">
    <property type="entry name" value="PyrdxlP-dep_Trfase"/>
</dbReference>
<evidence type="ECO:0000256" key="5">
    <source>
        <dbReference type="ARBA" id="ARBA00037974"/>
    </source>
</evidence>
<dbReference type="Pfam" id="PF00155">
    <property type="entry name" value="Aminotran_1_2"/>
    <property type="match status" value="1"/>
</dbReference>
<reference evidence="7 8" key="1">
    <citation type="submission" date="2023-06" db="EMBL/GenBank/DDBJ databases">
        <title>Antibody response to the Sneathia vaginalis cytopathogenic toxin A during pregnancy.</title>
        <authorList>
            <person name="Mccoy Z.T."/>
            <person name="Serrano M.G."/>
            <person name="Spaine K."/>
            <person name="Edwards D.J."/>
            <person name="Buck G.A."/>
            <person name="Jefferson K."/>
        </authorList>
    </citation>
    <scope>NUCLEOTIDE SEQUENCE [LARGE SCALE GENOMIC DNA]</scope>
    <source>
        <strain evidence="7 8">CCUG 42621</strain>
    </source>
</reference>
<keyword evidence="7" id="KW-0032">Aminotransferase</keyword>
<keyword evidence="8" id="KW-1185">Reference proteome</keyword>
<keyword evidence="3" id="KW-0663">Pyridoxal phosphate</keyword>
<comment type="caution">
    <text evidence="7">The sequence shown here is derived from an EMBL/GenBank/DDBJ whole genome shotgun (WGS) entry which is preliminary data.</text>
</comment>
<proteinExistence type="inferred from homology"/>